<dbReference type="Proteomes" id="UP000799750">
    <property type="component" value="Unassembled WGS sequence"/>
</dbReference>
<reference evidence="2" key="1">
    <citation type="journal article" date="2020" name="Stud. Mycol.">
        <title>101 Dothideomycetes genomes: a test case for predicting lifestyles and emergence of pathogens.</title>
        <authorList>
            <person name="Haridas S."/>
            <person name="Albert R."/>
            <person name="Binder M."/>
            <person name="Bloem J."/>
            <person name="Labutti K."/>
            <person name="Salamov A."/>
            <person name="Andreopoulos B."/>
            <person name="Baker S."/>
            <person name="Barry K."/>
            <person name="Bills G."/>
            <person name="Bluhm B."/>
            <person name="Cannon C."/>
            <person name="Castanera R."/>
            <person name="Culley D."/>
            <person name="Daum C."/>
            <person name="Ezra D."/>
            <person name="Gonzalez J."/>
            <person name="Henrissat B."/>
            <person name="Kuo A."/>
            <person name="Liang C."/>
            <person name="Lipzen A."/>
            <person name="Lutzoni F."/>
            <person name="Magnuson J."/>
            <person name="Mondo S."/>
            <person name="Nolan M."/>
            <person name="Ohm R."/>
            <person name="Pangilinan J."/>
            <person name="Park H.-J."/>
            <person name="Ramirez L."/>
            <person name="Alfaro M."/>
            <person name="Sun H."/>
            <person name="Tritt A."/>
            <person name="Yoshinaga Y."/>
            <person name="Zwiers L.-H."/>
            <person name="Turgeon B."/>
            <person name="Goodwin S."/>
            <person name="Spatafora J."/>
            <person name="Crous P."/>
            <person name="Grigoriev I."/>
        </authorList>
    </citation>
    <scope>NUCLEOTIDE SEQUENCE</scope>
    <source>
        <strain evidence="2">CBS 269.34</strain>
    </source>
</reference>
<accession>A0A6A6QF31</accession>
<dbReference type="EMBL" id="MU004197">
    <property type="protein sequence ID" value="KAF2490223.1"/>
    <property type="molecule type" value="Genomic_DNA"/>
</dbReference>
<dbReference type="AlphaFoldDB" id="A0A6A6QF31"/>
<organism evidence="2 3">
    <name type="scientific">Lophium mytilinum</name>
    <dbReference type="NCBI Taxonomy" id="390894"/>
    <lineage>
        <taxon>Eukaryota</taxon>
        <taxon>Fungi</taxon>
        <taxon>Dikarya</taxon>
        <taxon>Ascomycota</taxon>
        <taxon>Pezizomycotina</taxon>
        <taxon>Dothideomycetes</taxon>
        <taxon>Pleosporomycetidae</taxon>
        <taxon>Mytilinidiales</taxon>
        <taxon>Mytilinidiaceae</taxon>
        <taxon>Lophium</taxon>
    </lineage>
</organism>
<name>A0A6A6QF31_9PEZI</name>
<feature type="region of interest" description="Disordered" evidence="1">
    <location>
        <begin position="69"/>
        <end position="116"/>
    </location>
</feature>
<proteinExistence type="predicted"/>
<evidence type="ECO:0000256" key="1">
    <source>
        <dbReference type="SAM" id="MobiDB-lite"/>
    </source>
</evidence>
<dbReference type="OrthoDB" id="10427973at2759"/>
<sequence length="432" mass="47759">MSIPQEFKRSIEGLFSDLKSFLCNTGPIPTSSRELTVAVDKMPSFPLSPTSQPYSPTPRLAGSARVVTTSGFSSPTTSDPEPATPATFIMPTDVPKTPPQRDSRGSIQSTPPRMRGAMTLGTAVPVTDTEDRSSSGHQTQAIGNRTTLTRYINNRTLPFDGFSRRSRMRNPTLVVTEAQPDPTILADSPPTHLRHHSETLRVLESRDLPSFEPIPDTRPPTYTANDEHSTLHVTTGRTPREAAVHNPHDLPRQLPRLDQELVYPTIMPITLTHLRVASIACFKPRIPAHEIAVLNRYARDLCPWGESHALLRDIILKLDAAVGRLRLAPAVVRAEQILPNAMAIWEAGFQEEKTERVKQHQDPCKIAVATGWFEWIQHAVKEGYIHVDPEHAGQAGGMGGEGACRCEGSLFKEGWACWDVESSWGGNFWAVR</sequence>
<feature type="region of interest" description="Disordered" evidence="1">
    <location>
        <begin position="209"/>
        <end position="251"/>
    </location>
</feature>
<evidence type="ECO:0000313" key="3">
    <source>
        <dbReference type="Proteomes" id="UP000799750"/>
    </source>
</evidence>
<feature type="compositionally biased region" description="Polar residues" evidence="1">
    <location>
        <begin position="69"/>
        <end position="79"/>
    </location>
</feature>
<gene>
    <name evidence="2" type="ORF">BU16DRAFT_543571</name>
</gene>
<keyword evidence="3" id="KW-1185">Reference proteome</keyword>
<evidence type="ECO:0000313" key="2">
    <source>
        <dbReference type="EMBL" id="KAF2490223.1"/>
    </source>
</evidence>
<feature type="compositionally biased region" description="Basic and acidic residues" evidence="1">
    <location>
        <begin position="238"/>
        <end position="251"/>
    </location>
</feature>
<protein>
    <submittedName>
        <fullName evidence="2">Uncharacterized protein</fullName>
    </submittedName>
</protein>